<accession>A0ABP6VIC5</accession>
<dbReference type="SUPFAM" id="SSF51556">
    <property type="entry name" value="Metallo-dependent hydrolases"/>
    <property type="match status" value="1"/>
</dbReference>
<reference evidence="2" key="1">
    <citation type="journal article" date="2019" name="Int. J. Syst. Evol. Microbiol.">
        <title>The Global Catalogue of Microorganisms (GCM) 10K type strain sequencing project: providing services to taxonomists for standard genome sequencing and annotation.</title>
        <authorList>
            <consortium name="The Broad Institute Genomics Platform"/>
            <consortium name="The Broad Institute Genome Sequencing Center for Infectious Disease"/>
            <person name="Wu L."/>
            <person name="Ma J."/>
        </authorList>
    </citation>
    <scope>NUCLEOTIDE SEQUENCE [LARGE SCALE GENOMIC DNA]</scope>
    <source>
        <strain evidence="2">JCM 17326</strain>
    </source>
</reference>
<dbReference type="Gene3D" id="3.20.20.140">
    <property type="entry name" value="Metal-dependent hydrolases"/>
    <property type="match status" value="1"/>
</dbReference>
<dbReference type="InterPro" id="IPR032466">
    <property type="entry name" value="Metal_Hydrolase"/>
</dbReference>
<evidence type="ECO:0008006" key="3">
    <source>
        <dbReference type="Google" id="ProtNLM"/>
    </source>
</evidence>
<keyword evidence="2" id="KW-1185">Reference proteome</keyword>
<comment type="caution">
    <text evidence="1">The sequence shown here is derived from an EMBL/GenBank/DDBJ whole genome shotgun (WGS) entry which is preliminary data.</text>
</comment>
<dbReference type="EMBL" id="BAABDQ010000003">
    <property type="protein sequence ID" value="GAA3536448.1"/>
    <property type="molecule type" value="Genomic_DNA"/>
</dbReference>
<gene>
    <name evidence="1" type="ORF">GCM10022419_015250</name>
</gene>
<evidence type="ECO:0000313" key="1">
    <source>
        <dbReference type="EMBL" id="GAA3536448.1"/>
    </source>
</evidence>
<dbReference type="Proteomes" id="UP001500630">
    <property type="component" value="Unassembled WGS sequence"/>
</dbReference>
<organism evidence="1 2">
    <name type="scientific">Nonomuraea rosea</name>
    <dbReference type="NCBI Taxonomy" id="638574"/>
    <lineage>
        <taxon>Bacteria</taxon>
        <taxon>Bacillati</taxon>
        <taxon>Actinomycetota</taxon>
        <taxon>Actinomycetes</taxon>
        <taxon>Streptosporangiales</taxon>
        <taxon>Streptosporangiaceae</taxon>
        <taxon>Nonomuraea</taxon>
    </lineage>
</organism>
<protein>
    <recommendedName>
        <fullName evidence="3">Amidohydrolase-related domain-containing protein</fullName>
    </recommendedName>
</protein>
<proteinExistence type="predicted"/>
<dbReference type="Gene3D" id="2.30.40.10">
    <property type="entry name" value="Urease, subunit C, domain 1"/>
    <property type="match status" value="1"/>
</dbReference>
<sequence length="362" mass="37683">MRYLSWLTFNAERENPTGVLMRKRAGPSLGRRAPAPVVIHSAPLVLPICAEPIRDGAVAVMGDRVAGVGPRAEQLSSFPAAREVRWAGMIVAGLVDACSAGVAPGVTARAGVVSDLTDPPGLPGISYVEVSSASEEEWEARERDAVITALREIERPCAVGLAARTRDPQVLEDVAVLARTFGLRLLVDLGRHSPAALDEAGVLGTLCHVACARPLDPGERKLLRLRRTVVALCPWEPSPVGDVLALFDEGNVIALGTGGPALDGAVVSPLEVAGAIRRRVRELGLRPRGLDRRLVEAATMGGATALGMDRGAGRIGSLAPGARADFAVFDARGRYPYAALLAQPACLGTVVGGVLTPPPAAA</sequence>
<evidence type="ECO:0000313" key="2">
    <source>
        <dbReference type="Proteomes" id="UP001500630"/>
    </source>
</evidence>
<name>A0ABP6VIC5_9ACTN</name>
<dbReference type="SUPFAM" id="SSF51338">
    <property type="entry name" value="Composite domain of metallo-dependent hydrolases"/>
    <property type="match status" value="1"/>
</dbReference>
<dbReference type="InterPro" id="IPR011059">
    <property type="entry name" value="Metal-dep_hydrolase_composite"/>
</dbReference>